<protein>
    <submittedName>
        <fullName evidence="3">Uncharacterized protein</fullName>
    </submittedName>
</protein>
<keyword evidence="2" id="KW-0472">Membrane</keyword>
<comment type="caution">
    <text evidence="3">The sequence shown here is derived from an EMBL/GenBank/DDBJ whole genome shotgun (WGS) entry which is preliminary data.</text>
</comment>
<evidence type="ECO:0000256" key="2">
    <source>
        <dbReference type="SAM" id="Phobius"/>
    </source>
</evidence>
<keyword evidence="4" id="KW-1185">Reference proteome</keyword>
<name>A0A8J6XQR5_9CYAN</name>
<evidence type="ECO:0000313" key="3">
    <source>
        <dbReference type="EMBL" id="MBD2776545.1"/>
    </source>
</evidence>
<keyword evidence="1" id="KW-0175">Coiled coil</keyword>
<dbReference type="AlphaFoldDB" id="A0A8J6XQR5"/>
<evidence type="ECO:0000256" key="1">
    <source>
        <dbReference type="SAM" id="Coils"/>
    </source>
</evidence>
<sequence>MYFLNYRAIKWAAILLTSAAGVIWVVNLPYPMIRWSVAKTAPILLLPSFISMDYHYRGAINSLEQADQLVNKATSSSDIERGGDKVKEAQKHLDNLPVWFLGYYPEAYCNLRGCTWKFTADEFEAARRLVARLDAIVFQDKNALTSLNQGEKALLAAKQQYEQATSTKEKEQAIASIQAAIDTLEQISEQTLAGKSAQTKLAAYKRDFEKISGSVVDSNHSNIVIEAAKVFALQAAQASQNPPHTASEWEQIEKFWSQAIDRLQNIKVEEPNYLEAQTLLAKYQSNLGIVQTRKLAESESQQALRQANALIQRFVASPPSEPSQYNGQLIGIINQLKTVKPGTTAYAEAQQLLLSAQKRLK</sequence>
<evidence type="ECO:0000313" key="4">
    <source>
        <dbReference type="Proteomes" id="UP000629098"/>
    </source>
</evidence>
<feature type="transmembrane region" description="Helical" evidence="2">
    <location>
        <begin position="12"/>
        <end position="30"/>
    </location>
</feature>
<dbReference type="Proteomes" id="UP000629098">
    <property type="component" value="Unassembled WGS sequence"/>
</dbReference>
<feature type="coiled-coil region" evidence="1">
    <location>
        <begin position="147"/>
        <end position="190"/>
    </location>
</feature>
<dbReference type="EMBL" id="JACXAE010000098">
    <property type="protein sequence ID" value="MBD2776545.1"/>
    <property type="molecule type" value="Genomic_DNA"/>
</dbReference>
<reference evidence="3" key="1">
    <citation type="submission" date="2020-09" db="EMBL/GenBank/DDBJ databases">
        <title>Iningainema tapete sp. nov. (Scytonemataceae, Cyanobacteria) from greenhouses in central Florida (USA) produces two types of nodularin with biosynthetic potential for microcystin-LR and anabaenopeptins.</title>
        <authorList>
            <person name="Berthold D.E."/>
            <person name="Lefler F.W."/>
            <person name="Huang I.-S."/>
            <person name="Abdulla H."/>
            <person name="Zimba P.V."/>
            <person name="Laughinghouse H.D. IV."/>
        </authorList>
    </citation>
    <scope>NUCLEOTIDE SEQUENCE</scope>
    <source>
        <strain evidence="3">BLCCT55</strain>
    </source>
</reference>
<accession>A0A8J6XQR5</accession>
<keyword evidence="2" id="KW-0812">Transmembrane</keyword>
<proteinExistence type="predicted"/>
<gene>
    <name evidence="3" type="ORF">ICL16_31955</name>
</gene>
<keyword evidence="2" id="KW-1133">Transmembrane helix</keyword>
<organism evidence="3 4">
    <name type="scientific">Iningainema tapete BLCC-T55</name>
    <dbReference type="NCBI Taxonomy" id="2748662"/>
    <lineage>
        <taxon>Bacteria</taxon>
        <taxon>Bacillati</taxon>
        <taxon>Cyanobacteriota</taxon>
        <taxon>Cyanophyceae</taxon>
        <taxon>Nostocales</taxon>
        <taxon>Scytonemataceae</taxon>
        <taxon>Iningainema tapete</taxon>
    </lineage>
</organism>
<dbReference type="RefSeq" id="WP_190835620.1">
    <property type="nucleotide sequence ID" value="NZ_CAWPPI010000098.1"/>
</dbReference>